<reference evidence="7" key="1">
    <citation type="submission" date="2020-10" db="EMBL/GenBank/DDBJ databases">
        <authorList>
            <person name="Gilroy R."/>
        </authorList>
    </citation>
    <scope>NUCLEOTIDE SEQUENCE</scope>
    <source>
        <strain evidence="7">ChiW17-6978</strain>
    </source>
</reference>
<evidence type="ECO:0000313" key="7">
    <source>
        <dbReference type="EMBL" id="HIT49409.1"/>
    </source>
</evidence>
<feature type="transmembrane region" description="Helical" evidence="5">
    <location>
        <begin position="206"/>
        <end position="228"/>
    </location>
</feature>
<evidence type="ECO:0000256" key="3">
    <source>
        <dbReference type="ARBA" id="ARBA00022741"/>
    </source>
</evidence>
<evidence type="ECO:0000256" key="2">
    <source>
        <dbReference type="ARBA" id="ARBA00022448"/>
    </source>
</evidence>
<comment type="caution">
    <text evidence="7">The sequence shown here is derived from an EMBL/GenBank/DDBJ whole genome shotgun (WGS) entry which is preliminary data.</text>
</comment>
<dbReference type="InterPro" id="IPR003439">
    <property type="entry name" value="ABC_transporter-like_ATP-bd"/>
</dbReference>
<dbReference type="Proteomes" id="UP000886758">
    <property type="component" value="Unassembled WGS sequence"/>
</dbReference>
<dbReference type="PROSITE" id="PS00211">
    <property type="entry name" value="ABC_TRANSPORTER_1"/>
    <property type="match status" value="1"/>
</dbReference>
<dbReference type="InterPro" id="IPR050763">
    <property type="entry name" value="ABC_transporter_ATP-binding"/>
</dbReference>
<keyword evidence="5" id="KW-1133">Transmembrane helix</keyword>
<dbReference type="InterPro" id="IPR017871">
    <property type="entry name" value="ABC_transporter-like_CS"/>
</dbReference>
<dbReference type="InterPro" id="IPR003593">
    <property type="entry name" value="AAA+_ATPase"/>
</dbReference>
<keyword evidence="5" id="KW-0812">Transmembrane</keyword>
<comment type="similarity">
    <text evidence="1">Belongs to the ABC transporter superfamily.</text>
</comment>
<dbReference type="Pfam" id="PF00005">
    <property type="entry name" value="ABC_tran"/>
    <property type="match status" value="1"/>
</dbReference>
<accession>A0A9D1GQN4</accession>
<name>A0A9D1GQN4_9MOLU</name>
<dbReference type="AlphaFoldDB" id="A0A9D1GQN4"/>
<reference evidence="7" key="2">
    <citation type="journal article" date="2021" name="PeerJ">
        <title>Extensive microbial diversity within the chicken gut microbiome revealed by metagenomics and culture.</title>
        <authorList>
            <person name="Gilroy R."/>
            <person name="Ravi A."/>
            <person name="Getino M."/>
            <person name="Pursley I."/>
            <person name="Horton D.L."/>
            <person name="Alikhan N.F."/>
            <person name="Baker D."/>
            <person name="Gharbi K."/>
            <person name="Hall N."/>
            <person name="Watson M."/>
            <person name="Adriaenssens E.M."/>
            <person name="Foster-Nyarko E."/>
            <person name="Jarju S."/>
            <person name="Secka A."/>
            <person name="Antonio M."/>
            <person name="Oren A."/>
            <person name="Chaudhuri R.R."/>
            <person name="La Ragione R."/>
            <person name="Hildebrand F."/>
            <person name="Pallen M.J."/>
        </authorList>
    </citation>
    <scope>NUCLEOTIDE SEQUENCE</scope>
    <source>
        <strain evidence="7">ChiW17-6978</strain>
    </source>
</reference>
<feature type="transmembrane region" description="Helical" evidence="5">
    <location>
        <begin position="659"/>
        <end position="679"/>
    </location>
</feature>
<sequence>DLKIEHPGLYGLSGVNGSGKTTLLKLLKKILKPTEGKVIYDQLDLKDIGYVDSRCLVFKNLTLFENLLLFSDQVEKIKTILEQLDLTAVRDTRAKKLSFGEKQRLCIARAILQDTPVLLLDEPTSHLDYVSAQKVLRCLKELSKNHIILFTSHYADEIEQYCDTIYYLEEASIRIEQRIDRKKTFVSLPSIQKINHRLLMKTLISAFDYAFPLLTAFVTFFLMIFFHYGSLNWVDVMAFETNQYTDQSYIVAENRNIEKQTFLPEVEIPNSVLEKYNWEKMYANANFIGYSDFDIQTTNVDTSSGFYKLNMKYISIDHTLEDNVIVVSDYLYHTLSLYGLLEKETVRISGLPFVVRQGIKTNYESLVVQDDIIEVAEINEFGEVKTKKYYRWETLDLYKTEYNYLYFWVQMNERTLNTILGEKIEDIINTKQAFDIIFADQLEEDYSDLFTDENGVFITSDLSGGVIGGNISFAFSSEYGMHPIRLHVLGRITDLSKTILFKNEASYKAALKTMYSSSLTYSIPSSEVSSQMIRELVENQLFLAQEMVYEHLKLKDTIQYSQILYRRLSGILIGVAIFLYGMELFFESYYAKEKITILKQCSVSKEYRRKNILWDVVVKSFLFGMVFGLLFLMFCLTPLNGYLLQQMNISGQIIPDFNSFLFILFLSFIIIGHTIKWIFLWRYAH</sequence>
<keyword evidence="4 7" id="KW-0067">ATP-binding</keyword>
<feature type="transmembrane region" description="Helical" evidence="5">
    <location>
        <begin position="612"/>
        <end position="639"/>
    </location>
</feature>
<dbReference type="SMART" id="SM00382">
    <property type="entry name" value="AAA"/>
    <property type="match status" value="1"/>
</dbReference>
<evidence type="ECO:0000256" key="4">
    <source>
        <dbReference type="ARBA" id="ARBA00022840"/>
    </source>
</evidence>
<dbReference type="SUPFAM" id="SSF52540">
    <property type="entry name" value="P-loop containing nucleoside triphosphate hydrolases"/>
    <property type="match status" value="1"/>
</dbReference>
<dbReference type="PANTHER" id="PTHR42711">
    <property type="entry name" value="ABC TRANSPORTER ATP-BINDING PROTEIN"/>
    <property type="match status" value="1"/>
</dbReference>
<evidence type="ECO:0000256" key="5">
    <source>
        <dbReference type="SAM" id="Phobius"/>
    </source>
</evidence>
<feature type="domain" description="ABC transporter" evidence="6">
    <location>
        <begin position="2"/>
        <end position="195"/>
    </location>
</feature>
<dbReference type="PANTHER" id="PTHR42711:SF5">
    <property type="entry name" value="ABC TRANSPORTER ATP-BINDING PROTEIN NATA"/>
    <property type="match status" value="1"/>
</dbReference>
<gene>
    <name evidence="7" type="ORF">IAD46_00105</name>
</gene>
<dbReference type="PROSITE" id="PS50893">
    <property type="entry name" value="ABC_TRANSPORTER_2"/>
    <property type="match status" value="1"/>
</dbReference>
<evidence type="ECO:0000259" key="6">
    <source>
        <dbReference type="PROSITE" id="PS50893"/>
    </source>
</evidence>
<dbReference type="EMBL" id="DVLF01000003">
    <property type="protein sequence ID" value="HIT49409.1"/>
    <property type="molecule type" value="Genomic_DNA"/>
</dbReference>
<keyword evidence="5" id="KW-0472">Membrane</keyword>
<dbReference type="InterPro" id="IPR027417">
    <property type="entry name" value="P-loop_NTPase"/>
</dbReference>
<evidence type="ECO:0000256" key="1">
    <source>
        <dbReference type="ARBA" id="ARBA00005417"/>
    </source>
</evidence>
<protein>
    <submittedName>
        <fullName evidence="7">ATP-binding cassette domain-containing protein</fullName>
    </submittedName>
</protein>
<dbReference type="GO" id="GO:0005524">
    <property type="term" value="F:ATP binding"/>
    <property type="evidence" value="ECO:0007669"/>
    <property type="project" value="UniProtKB-KW"/>
</dbReference>
<feature type="transmembrane region" description="Helical" evidence="5">
    <location>
        <begin position="568"/>
        <end position="591"/>
    </location>
</feature>
<organism evidence="7 8">
    <name type="scientific">Candidatus Pelethenecus faecipullorum</name>
    <dbReference type="NCBI Taxonomy" id="2840900"/>
    <lineage>
        <taxon>Bacteria</taxon>
        <taxon>Bacillati</taxon>
        <taxon>Mycoplasmatota</taxon>
        <taxon>Mollicutes</taxon>
        <taxon>Candidatus Pelethenecus</taxon>
    </lineage>
</organism>
<keyword evidence="3" id="KW-0547">Nucleotide-binding</keyword>
<dbReference type="GO" id="GO:0016887">
    <property type="term" value="F:ATP hydrolysis activity"/>
    <property type="evidence" value="ECO:0007669"/>
    <property type="project" value="InterPro"/>
</dbReference>
<feature type="non-terminal residue" evidence="7">
    <location>
        <position position="1"/>
    </location>
</feature>
<keyword evidence="2" id="KW-0813">Transport</keyword>
<dbReference type="Gene3D" id="3.40.50.300">
    <property type="entry name" value="P-loop containing nucleotide triphosphate hydrolases"/>
    <property type="match status" value="1"/>
</dbReference>
<evidence type="ECO:0000313" key="8">
    <source>
        <dbReference type="Proteomes" id="UP000886758"/>
    </source>
</evidence>
<proteinExistence type="inferred from homology"/>